<evidence type="ECO:0000313" key="2">
    <source>
        <dbReference type="EMBL" id="SEN19885.1"/>
    </source>
</evidence>
<gene>
    <name evidence="2" type="ORF">SAMN04489859_1002126</name>
</gene>
<evidence type="ECO:0000313" key="3">
    <source>
        <dbReference type="Proteomes" id="UP000199054"/>
    </source>
</evidence>
<evidence type="ECO:0000256" key="1">
    <source>
        <dbReference type="SAM" id="SignalP"/>
    </source>
</evidence>
<dbReference type="Gene3D" id="2.130.10.10">
    <property type="entry name" value="YVTN repeat-like/Quinoprotein amine dehydrogenase"/>
    <property type="match status" value="1"/>
</dbReference>
<dbReference type="Proteomes" id="UP000199054">
    <property type="component" value="Unassembled WGS sequence"/>
</dbReference>
<dbReference type="OrthoDB" id="7197435at2"/>
<dbReference type="PANTHER" id="PTHR47197:SF3">
    <property type="entry name" value="DIHYDRO-HEME D1 DEHYDROGENASE"/>
    <property type="match status" value="1"/>
</dbReference>
<dbReference type="InterPro" id="IPR051200">
    <property type="entry name" value="Host-pathogen_enzymatic-act"/>
</dbReference>
<dbReference type="InterPro" id="IPR015943">
    <property type="entry name" value="WD40/YVTN_repeat-like_dom_sf"/>
</dbReference>
<dbReference type="SUPFAM" id="SSF51004">
    <property type="entry name" value="C-terminal (heme d1) domain of cytochrome cd1-nitrite reductase"/>
    <property type="match status" value="1"/>
</dbReference>
<reference evidence="2 3" key="1">
    <citation type="submission" date="2016-10" db="EMBL/GenBank/DDBJ databases">
        <authorList>
            <person name="de Groot N.N."/>
        </authorList>
    </citation>
    <scope>NUCLEOTIDE SEQUENCE [LARGE SCALE GENOMIC DNA]</scope>
    <source>
        <strain evidence="2 3">DSM 8512</strain>
    </source>
</reference>
<feature type="signal peptide" evidence="1">
    <location>
        <begin position="1"/>
        <end position="28"/>
    </location>
</feature>
<feature type="chain" id="PRO_5011766220" description="40-residue YVTN family beta-propeller repeat-containing protein" evidence="1">
    <location>
        <begin position="29"/>
        <end position="468"/>
    </location>
</feature>
<dbReference type="STRING" id="34002.SAMN04489859_1002126"/>
<keyword evidence="1" id="KW-0732">Signal</keyword>
<protein>
    <recommendedName>
        <fullName evidence="4">40-residue YVTN family beta-propeller repeat-containing protein</fullName>
    </recommendedName>
</protein>
<name>A0A1H8EK71_9RHOB</name>
<dbReference type="AlphaFoldDB" id="A0A1H8EK71"/>
<organism evidence="2 3">
    <name type="scientific">Paracoccus alcaliphilus</name>
    <dbReference type="NCBI Taxonomy" id="34002"/>
    <lineage>
        <taxon>Bacteria</taxon>
        <taxon>Pseudomonadati</taxon>
        <taxon>Pseudomonadota</taxon>
        <taxon>Alphaproteobacteria</taxon>
        <taxon>Rhodobacterales</taxon>
        <taxon>Paracoccaceae</taxon>
        <taxon>Paracoccus</taxon>
    </lineage>
</organism>
<dbReference type="RefSeq" id="WP_090610350.1">
    <property type="nucleotide sequence ID" value="NZ_CP067127.1"/>
</dbReference>
<evidence type="ECO:0008006" key="4">
    <source>
        <dbReference type="Google" id="ProtNLM"/>
    </source>
</evidence>
<proteinExistence type="predicted"/>
<dbReference type="PANTHER" id="PTHR47197">
    <property type="entry name" value="PROTEIN NIRF"/>
    <property type="match status" value="1"/>
</dbReference>
<keyword evidence="3" id="KW-1185">Reference proteome</keyword>
<accession>A0A1H8EK71</accession>
<dbReference type="EMBL" id="FODE01000002">
    <property type="protein sequence ID" value="SEN19885.1"/>
    <property type="molecule type" value="Genomic_DNA"/>
</dbReference>
<dbReference type="InterPro" id="IPR011048">
    <property type="entry name" value="Haem_d1_sf"/>
</dbReference>
<sequence>MNGNLRLPIRRLVGASALALSLAAPVLAQSPYTPVAEEFTGGLYAAPSGGTAIYPGSAATISGYGLIPGQEITLMRGNTVLNPDGPLIANDEGEVSFDLTVDEEAALGLQPIVAIAENPAAATVFELKVSPQVPLSGEDLFEIASQPVVPGLYQVIYNESSDALYVTSSVGRPPISQSELVKLSPETLEIVGRATPPAAPARPDGSDGGLFGVYGVWVDDTNGHVWATTTRQDSLAVYDKDDLSLVKQFDSGSVTHPRDVVIDEGRGRAYVSTSFTKAINVFDTNSLEPLEPIEITSTVRGEEFGARSIAVYPEAGKLFSASLNTPEVAVVDLDSGEVRVLPLPGAKASSDAAYDPQDGLIFVASQASDNLLIVSEETGEVLHDVTVGAGALSVAFEPVSRRAFVANRGAGTITVVNTDGEIVANLEAGSYPNHVRADGKGNVWAVNKSQGQDDPNGDRIWRITAVAR</sequence>